<gene>
    <name evidence="1" type="ORF">D9611_011725</name>
</gene>
<proteinExistence type="predicted"/>
<dbReference type="OrthoDB" id="3045885at2759"/>
<sequence>MDSFTTLFASVTKAGSKTPTVKVPSNDETEQIDQGSGGYCVVFAKVEIPADEETEQIDQGSGGYCTIA</sequence>
<comment type="caution">
    <text evidence="1">The sequence shown here is derived from an EMBL/GenBank/DDBJ whole genome shotgun (WGS) entry which is preliminary data.</text>
</comment>
<dbReference type="Proteomes" id="UP000541558">
    <property type="component" value="Unassembled WGS sequence"/>
</dbReference>
<protein>
    <submittedName>
        <fullName evidence="1">Uncharacterized protein</fullName>
    </submittedName>
</protein>
<accession>A0A8H5C6C8</accession>
<evidence type="ECO:0000313" key="2">
    <source>
        <dbReference type="Proteomes" id="UP000541558"/>
    </source>
</evidence>
<evidence type="ECO:0000313" key="1">
    <source>
        <dbReference type="EMBL" id="KAF5335401.1"/>
    </source>
</evidence>
<organism evidence="1 2">
    <name type="scientific">Ephemerocybe angulata</name>
    <dbReference type="NCBI Taxonomy" id="980116"/>
    <lineage>
        <taxon>Eukaryota</taxon>
        <taxon>Fungi</taxon>
        <taxon>Dikarya</taxon>
        <taxon>Basidiomycota</taxon>
        <taxon>Agaricomycotina</taxon>
        <taxon>Agaricomycetes</taxon>
        <taxon>Agaricomycetidae</taxon>
        <taxon>Agaricales</taxon>
        <taxon>Agaricineae</taxon>
        <taxon>Psathyrellaceae</taxon>
        <taxon>Ephemerocybe</taxon>
    </lineage>
</organism>
<dbReference type="EMBL" id="JAACJK010000063">
    <property type="protein sequence ID" value="KAF5335401.1"/>
    <property type="molecule type" value="Genomic_DNA"/>
</dbReference>
<keyword evidence="2" id="KW-1185">Reference proteome</keyword>
<reference evidence="1 2" key="1">
    <citation type="journal article" date="2020" name="ISME J.">
        <title>Uncovering the hidden diversity of litter-decomposition mechanisms in mushroom-forming fungi.</title>
        <authorList>
            <person name="Floudas D."/>
            <person name="Bentzer J."/>
            <person name="Ahren D."/>
            <person name="Johansson T."/>
            <person name="Persson P."/>
            <person name="Tunlid A."/>
        </authorList>
    </citation>
    <scope>NUCLEOTIDE SEQUENCE [LARGE SCALE GENOMIC DNA]</scope>
    <source>
        <strain evidence="1 2">CBS 175.51</strain>
    </source>
</reference>
<dbReference type="AlphaFoldDB" id="A0A8H5C6C8"/>
<name>A0A8H5C6C8_9AGAR</name>